<dbReference type="Pfam" id="PF13424">
    <property type="entry name" value="TPR_12"/>
    <property type="match status" value="1"/>
</dbReference>
<dbReference type="InterPro" id="IPR011990">
    <property type="entry name" value="TPR-like_helical_dom_sf"/>
</dbReference>
<dbReference type="Gene3D" id="1.25.40.10">
    <property type="entry name" value="Tetratricopeptide repeat domain"/>
    <property type="match status" value="1"/>
</dbReference>
<gene>
    <name evidence="1" type="ORF">F4553_000481</name>
</gene>
<sequence>MPPVFAVLLLAAALIGVGLLVNRSRIRRWVARRQAARVGGQIEELGRETRLVLLGDEFDRLRRKADTDEQRLRLAEMLRLSAVDHQLNGRLAEALTCAEEAADITDELSGKHPRQAIWPHLTLGQALAAIGDDDVAAVAVRKAFDLAQAYHLPGLDRAMLAANLSMILRRLGRADEAAKLATWAVTVGQQAETAEAPPFTVAAMGWAQAALALAQTDTGQDGRPAADEAVAIWNSLVAAGVFPDGESEGQAYADFVAAYALRPFDPALAQEKAQRVLLHFEQLSAQVPRRYDRRLVEVDAFLRSPAPAAI</sequence>
<evidence type="ECO:0000313" key="1">
    <source>
        <dbReference type="EMBL" id="MBB5867102.1"/>
    </source>
</evidence>
<organism evidence="1 2">
    <name type="scientific">Allocatelliglobosispora scoriae</name>
    <dbReference type="NCBI Taxonomy" id="643052"/>
    <lineage>
        <taxon>Bacteria</taxon>
        <taxon>Bacillati</taxon>
        <taxon>Actinomycetota</taxon>
        <taxon>Actinomycetes</taxon>
        <taxon>Micromonosporales</taxon>
        <taxon>Micromonosporaceae</taxon>
        <taxon>Allocatelliglobosispora</taxon>
    </lineage>
</organism>
<keyword evidence="2" id="KW-1185">Reference proteome</keyword>
<reference evidence="1 2" key="1">
    <citation type="submission" date="2020-08" db="EMBL/GenBank/DDBJ databases">
        <title>Sequencing the genomes of 1000 actinobacteria strains.</title>
        <authorList>
            <person name="Klenk H.-P."/>
        </authorList>
    </citation>
    <scope>NUCLEOTIDE SEQUENCE [LARGE SCALE GENOMIC DNA]</scope>
    <source>
        <strain evidence="1 2">DSM 45362</strain>
    </source>
</reference>
<dbReference type="EMBL" id="JACHMN010000001">
    <property type="protein sequence ID" value="MBB5867102.1"/>
    <property type="molecule type" value="Genomic_DNA"/>
</dbReference>
<dbReference type="Proteomes" id="UP000587527">
    <property type="component" value="Unassembled WGS sequence"/>
</dbReference>
<dbReference type="RefSeq" id="WP_184831452.1">
    <property type="nucleotide sequence ID" value="NZ_JACHMN010000001.1"/>
</dbReference>
<name>A0A841BK04_9ACTN</name>
<evidence type="ECO:0000313" key="2">
    <source>
        <dbReference type="Proteomes" id="UP000587527"/>
    </source>
</evidence>
<dbReference type="SUPFAM" id="SSF48452">
    <property type="entry name" value="TPR-like"/>
    <property type="match status" value="1"/>
</dbReference>
<comment type="caution">
    <text evidence="1">The sequence shown here is derived from an EMBL/GenBank/DDBJ whole genome shotgun (WGS) entry which is preliminary data.</text>
</comment>
<accession>A0A841BK04</accession>
<protein>
    <submittedName>
        <fullName evidence="1">Tetratricopeptide (TPR) repeat protein</fullName>
    </submittedName>
</protein>
<proteinExistence type="predicted"/>
<dbReference type="AlphaFoldDB" id="A0A841BK04"/>